<dbReference type="AlphaFoldDB" id="A0A0E9X3T5"/>
<accession>A0A0E9X3T5</accession>
<dbReference type="EMBL" id="GBXM01011200">
    <property type="protein sequence ID" value="JAH97377.1"/>
    <property type="molecule type" value="Transcribed_RNA"/>
</dbReference>
<organism evidence="1">
    <name type="scientific">Anguilla anguilla</name>
    <name type="common">European freshwater eel</name>
    <name type="synonym">Muraena anguilla</name>
    <dbReference type="NCBI Taxonomy" id="7936"/>
    <lineage>
        <taxon>Eukaryota</taxon>
        <taxon>Metazoa</taxon>
        <taxon>Chordata</taxon>
        <taxon>Craniata</taxon>
        <taxon>Vertebrata</taxon>
        <taxon>Euteleostomi</taxon>
        <taxon>Actinopterygii</taxon>
        <taxon>Neopterygii</taxon>
        <taxon>Teleostei</taxon>
        <taxon>Anguilliformes</taxon>
        <taxon>Anguillidae</taxon>
        <taxon>Anguilla</taxon>
    </lineage>
</organism>
<reference evidence="1" key="2">
    <citation type="journal article" date="2015" name="Fish Shellfish Immunol.">
        <title>Early steps in the European eel (Anguilla anguilla)-Vibrio vulnificus interaction in the gills: Role of the RtxA13 toxin.</title>
        <authorList>
            <person name="Callol A."/>
            <person name="Pajuelo D."/>
            <person name="Ebbesson L."/>
            <person name="Teles M."/>
            <person name="MacKenzie S."/>
            <person name="Amaro C."/>
        </authorList>
    </citation>
    <scope>NUCLEOTIDE SEQUENCE</scope>
</reference>
<name>A0A0E9X3T5_ANGAN</name>
<protein>
    <submittedName>
        <fullName evidence="1">Uncharacterized protein</fullName>
    </submittedName>
</protein>
<reference evidence="1" key="1">
    <citation type="submission" date="2014-11" db="EMBL/GenBank/DDBJ databases">
        <authorList>
            <person name="Amaro Gonzalez C."/>
        </authorList>
    </citation>
    <scope>NUCLEOTIDE SEQUENCE</scope>
</reference>
<evidence type="ECO:0000313" key="1">
    <source>
        <dbReference type="EMBL" id="JAH97377.1"/>
    </source>
</evidence>
<proteinExistence type="predicted"/>
<sequence>MYGRLISGQTKTCSQQYIVSLIFRHLNNPSTVSPLLTDSLLTTVQRMYEHCHNQSIEH</sequence>